<reference evidence="1" key="1">
    <citation type="journal article" date="2014" name="Front. Microbiol.">
        <title>High frequency of phylogenetically diverse reductive dehalogenase-homologous genes in deep subseafloor sedimentary metagenomes.</title>
        <authorList>
            <person name="Kawai M."/>
            <person name="Futagami T."/>
            <person name="Toyoda A."/>
            <person name="Takaki Y."/>
            <person name="Nishi S."/>
            <person name="Hori S."/>
            <person name="Arai W."/>
            <person name="Tsubouchi T."/>
            <person name="Morono Y."/>
            <person name="Uchiyama I."/>
            <person name="Ito T."/>
            <person name="Fujiyama A."/>
            <person name="Inagaki F."/>
            <person name="Takami H."/>
        </authorList>
    </citation>
    <scope>NUCLEOTIDE SEQUENCE</scope>
    <source>
        <strain evidence="1">Expedition CK06-06</strain>
    </source>
</reference>
<dbReference type="AlphaFoldDB" id="X0UIJ1"/>
<comment type="caution">
    <text evidence="1">The sequence shown here is derived from an EMBL/GenBank/DDBJ whole genome shotgun (WGS) entry which is preliminary data.</text>
</comment>
<organism evidence="1">
    <name type="scientific">marine sediment metagenome</name>
    <dbReference type="NCBI Taxonomy" id="412755"/>
    <lineage>
        <taxon>unclassified sequences</taxon>
        <taxon>metagenomes</taxon>
        <taxon>ecological metagenomes</taxon>
    </lineage>
</organism>
<feature type="non-terminal residue" evidence="1">
    <location>
        <position position="1"/>
    </location>
</feature>
<proteinExistence type="predicted"/>
<sequence length="52" mass="5684">NTYSLISNPNHPCMHADPTFPDIASGQSAAIHGKLIFYEGSLEGFRKKFFAG</sequence>
<gene>
    <name evidence="1" type="ORF">S01H1_27234</name>
</gene>
<name>X0UIJ1_9ZZZZ</name>
<evidence type="ECO:0000313" key="1">
    <source>
        <dbReference type="EMBL" id="GAF88330.1"/>
    </source>
</evidence>
<dbReference type="EMBL" id="BARS01016566">
    <property type="protein sequence ID" value="GAF88330.1"/>
    <property type="molecule type" value="Genomic_DNA"/>
</dbReference>
<protein>
    <submittedName>
        <fullName evidence="1">Uncharacterized protein</fullName>
    </submittedName>
</protein>
<accession>X0UIJ1</accession>